<feature type="domain" description="HECT" evidence="6">
    <location>
        <begin position="628"/>
        <end position="976"/>
    </location>
</feature>
<dbReference type="FunFam" id="3.30.2410.10:FF:000011">
    <property type="entry name" value="Putative Ubiquitin-protein ligase E3C"/>
    <property type="match status" value="1"/>
</dbReference>
<dbReference type="Gene3D" id="3.30.2410.10">
    <property type="entry name" value="Hect, E3 ligase catalytic domain"/>
    <property type="match status" value="1"/>
</dbReference>
<proteinExistence type="predicted"/>
<accession>A0A376B795</accession>
<dbReference type="InterPro" id="IPR000569">
    <property type="entry name" value="HECT_dom"/>
</dbReference>
<dbReference type="InterPro" id="IPR044611">
    <property type="entry name" value="E3A/B/C-like"/>
</dbReference>
<gene>
    <name evidence="7" type="ORF">SCODWIG_02326</name>
</gene>
<reference evidence="8" key="1">
    <citation type="submission" date="2018-06" db="EMBL/GenBank/DDBJ databases">
        <authorList>
            <person name="Guldener U."/>
        </authorList>
    </citation>
    <scope>NUCLEOTIDE SEQUENCE [LARGE SCALE GENOMIC DNA]</scope>
    <source>
        <strain evidence="8">UTAD17</strain>
    </source>
</reference>
<evidence type="ECO:0000313" key="8">
    <source>
        <dbReference type="Proteomes" id="UP000262825"/>
    </source>
</evidence>
<dbReference type="GO" id="GO:0061630">
    <property type="term" value="F:ubiquitin protein ligase activity"/>
    <property type="evidence" value="ECO:0007669"/>
    <property type="project" value="UniProtKB-EC"/>
</dbReference>
<comment type="catalytic activity">
    <reaction evidence="1">
        <text>S-ubiquitinyl-[E2 ubiquitin-conjugating enzyme]-L-cysteine + [acceptor protein]-L-lysine = [E2 ubiquitin-conjugating enzyme]-L-cysteine + N(6)-ubiquitinyl-[acceptor protein]-L-lysine.</text>
        <dbReference type="EC" id="2.3.2.26"/>
    </reaction>
</comment>
<dbReference type="SUPFAM" id="SSF56204">
    <property type="entry name" value="Hect, E3 ligase catalytic domain"/>
    <property type="match status" value="1"/>
</dbReference>
<dbReference type="EMBL" id="UFAJ01000388">
    <property type="protein sequence ID" value="SSD60565.1"/>
    <property type="molecule type" value="Genomic_DNA"/>
</dbReference>
<dbReference type="CDD" id="cd00078">
    <property type="entry name" value="HECTc"/>
    <property type="match status" value="1"/>
</dbReference>
<dbReference type="Gene3D" id="3.30.2160.10">
    <property type="entry name" value="Hect, E3 ligase catalytic domain"/>
    <property type="match status" value="1"/>
</dbReference>
<sequence length="976" mass="113339">MQNFTGQSRKRRVNLSTTSRRNRQELIKNASQEREKRALEKKKLISSIKIQSKIRTFLSNKKLAFKIKTNYATLGNTSNLILILFGTRILKYFSLLDLKTIINDIDVGSASFHKCVAKILIKLLNYKEVQQDTEITNIIFGKLGKLATPLSGHDYYTEILKFVLNGDYKDRGPFSKYNEFCNFVNACMSPLLFLRILQLDVEQVVHQRNFTELLHNLDPTMWFTDFPVDEIEELSLAPLVRNIGFEFINCYGNEDGKCDAFFQIYLKVLYKAKNSFKSFCYSKLDTGIFSPSYLSFVSQCRYKILECISQDFAAVFNFLYRFSPDKSTAYSVCLSLIVKPNWMKGLHEACFSDKITSNTSENDTTEKLGDWCSDKISLLIKVLETYLILVTDYELLNPVSATINYPINYFKQVCKFIKETVFKQYRNRIVESTNIFVKNEDTLGNYAEILHKIYIRDTRIKIFPTDFWVIEDADFQENIKIDTLVFQYVEYYRDSAENLFHNVEEQKTSVGLREIKKTHQYYEREKKEIMDKFIQRKKLTREATSKQLMKFYMLYKFPYFIPFMQRVDWFYKLIAKDEYFFDVNQDMPIWPLQNLTGAIANHGRRGRIEATISREHILENAYDAFNSVGELLKDQLALTFTNEVGGIEAGIDGGGLTKEFLTGICEEGFKNRPELFKNNSNNEVYPTEYHDNRMDLNYTFFMGKILGKCLFEHVLIDVSFASFFLNKLLMDDEHLASSTFDELNSLDPELYKNLIKLLSLKSNGKGSGEDIEALGLYFEIDIKDYYGNSKSVELIAGGSGIKVDSKNLFKYILAVADFKLNRQYQASIAYFKNGFNTIIPQHWICIFSAKELQTLISGGIDQKIDIDNLRANTEYGGFTEDDITIKYFWEVLDEFDDEQRSKFVKFITSVPKPPLQGFQSLNPKFGIRNAGYTNRNRLPTASTCVNLLKLPDYRDKELLREKLLYSINSDANFELS</sequence>
<dbReference type="PROSITE" id="PS50237">
    <property type="entry name" value="HECT"/>
    <property type="match status" value="1"/>
</dbReference>
<dbReference type="VEuPathDB" id="FungiDB:SCODWIG_02326"/>
<dbReference type="AlphaFoldDB" id="A0A376B795"/>
<evidence type="ECO:0000256" key="5">
    <source>
        <dbReference type="PROSITE-ProRule" id="PRU00104"/>
    </source>
</evidence>
<keyword evidence="8" id="KW-1185">Reference proteome</keyword>
<evidence type="ECO:0000256" key="1">
    <source>
        <dbReference type="ARBA" id="ARBA00000885"/>
    </source>
</evidence>
<dbReference type="GO" id="GO:0006511">
    <property type="term" value="P:ubiquitin-dependent protein catabolic process"/>
    <property type="evidence" value="ECO:0007669"/>
    <property type="project" value="TreeGrafter"/>
</dbReference>
<evidence type="ECO:0000256" key="4">
    <source>
        <dbReference type="ARBA" id="ARBA00022786"/>
    </source>
</evidence>
<organism evidence="7 8">
    <name type="scientific">Saccharomycodes ludwigii</name>
    <dbReference type="NCBI Taxonomy" id="36035"/>
    <lineage>
        <taxon>Eukaryota</taxon>
        <taxon>Fungi</taxon>
        <taxon>Dikarya</taxon>
        <taxon>Ascomycota</taxon>
        <taxon>Saccharomycotina</taxon>
        <taxon>Saccharomycetes</taxon>
        <taxon>Saccharomycodales</taxon>
        <taxon>Saccharomycodaceae</taxon>
        <taxon>Saccharomycodes</taxon>
    </lineage>
</organism>
<keyword evidence="4 5" id="KW-0833">Ubl conjugation pathway</keyword>
<keyword evidence="3" id="KW-0808">Transferase</keyword>
<protein>
    <recommendedName>
        <fullName evidence="2">HECT-type E3 ubiquitin transferase</fullName>
        <ecNumber evidence="2">2.3.2.26</ecNumber>
    </recommendedName>
</protein>
<feature type="active site" description="Glycyl thioester intermediate" evidence="5">
    <location>
        <position position="944"/>
    </location>
</feature>
<dbReference type="Gene3D" id="3.90.1750.10">
    <property type="entry name" value="Hect, E3 ligase catalytic domains"/>
    <property type="match status" value="1"/>
</dbReference>
<name>A0A376B795_9ASCO</name>
<evidence type="ECO:0000259" key="6">
    <source>
        <dbReference type="PROSITE" id="PS50237"/>
    </source>
</evidence>
<dbReference type="Pfam" id="PF00632">
    <property type="entry name" value="HECT"/>
    <property type="match status" value="1"/>
</dbReference>
<evidence type="ECO:0000313" key="7">
    <source>
        <dbReference type="EMBL" id="SSD60565.1"/>
    </source>
</evidence>
<dbReference type="PANTHER" id="PTHR45700">
    <property type="entry name" value="UBIQUITIN-PROTEIN LIGASE E3C"/>
    <property type="match status" value="1"/>
</dbReference>
<evidence type="ECO:0000256" key="3">
    <source>
        <dbReference type="ARBA" id="ARBA00022679"/>
    </source>
</evidence>
<dbReference type="PANTHER" id="PTHR45700:SF2">
    <property type="entry name" value="UBIQUITIN-PROTEIN LIGASE E3C"/>
    <property type="match status" value="1"/>
</dbReference>
<dbReference type="SMART" id="SM00119">
    <property type="entry name" value="HECTc"/>
    <property type="match status" value="1"/>
</dbReference>
<evidence type="ECO:0000256" key="2">
    <source>
        <dbReference type="ARBA" id="ARBA00012485"/>
    </source>
</evidence>
<dbReference type="InterPro" id="IPR035983">
    <property type="entry name" value="Hect_E3_ubiquitin_ligase"/>
</dbReference>
<dbReference type="Proteomes" id="UP000262825">
    <property type="component" value="Unassembled WGS sequence"/>
</dbReference>
<dbReference type="EC" id="2.3.2.26" evidence="2"/>
<dbReference type="GO" id="GO:0000209">
    <property type="term" value="P:protein polyubiquitination"/>
    <property type="evidence" value="ECO:0007669"/>
    <property type="project" value="InterPro"/>
</dbReference>